<organism evidence="5 6">
    <name type="scientific">Basidiobolus meristosporus CBS 931.73</name>
    <dbReference type="NCBI Taxonomy" id="1314790"/>
    <lineage>
        <taxon>Eukaryota</taxon>
        <taxon>Fungi</taxon>
        <taxon>Fungi incertae sedis</taxon>
        <taxon>Zoopagomycota</taxon>
        <taxon>Entomophthoromycotina</taxon>
        <taxon>Basidiobolomycetes</taxon>
        <taxon>Basidiobolales</taxon>
        <taxon>Basidiobolaceae</taxon>
        <taxon>Basidiobolus</taxon>
    </lineage>
</organism>
<dbReference type="InterPro" id="IPR024826">
    <property type="entry name" value="DNA_pol_delta/II_ssu"/>
</dbReference>
<evidence type="ECO:0000256" key="2">
    <source>
        <dbReference type="ARBA" id="ARBA00022705"/>
    </source>
</evidence>
<evidence type="ECO:0000313" key="5">
    <source>
        <dbReference type="EMBL" id="ORY06820.1"/>
    </source>
</evidence>
<proteinExistence type="inferred from homology"/>
<dbReference type="Gene3D" id="2.40.50.430">
    <property type="match status" value="1"/>
</dbReference>
<accession>A0A1Y1Z967</accession>
<dbReference type="EMBL" id="MCFE01000013">
    <property type="protein sequence ID" value="ORY06820.1"/>
    <property type="molecule type" value="Genomic_DNA"/>
</dbReference>
<reference evidence="5 6" key="1">
    <citation type="submission" date="2016-07" db="EMBL/GenBank/DDBJ databases">
        <title>Pervasive Adenine N6-methylation of Active Genes in Fungi.</title>
        <authorList>
            <consortium name="DOE Joint Genome Institute"/>
            <person name="Mondo S.J."/>
            <person name="Dannebaum R.O."/>
            <person name="Kuo R.C."/>
            <person name="Labutti K."/>
            <person name="Haridas S."/>
            <person name="Kuo A."/>
            <person name="Salamov A."/>
            <person name="Ahrendt S.R."/>
            <person name="Lipzen A."/>
            <person name="Sullivan W."/>
            <person name="Andreopoulos W.B."/>
            <person name="Clum A."/>
            <person name="Lindquist E."/>
            <person name="Daum C."/>
            <person name="Ramamoorthy G.K."/>
            <person name="Gryganskyi A."/>
            <person name="Culley D."/>
            <person name="Magnuson J.K."/>
            <person name="James T.Y."/>
            <person name="O'Malley M.A."/>
            <person name="Stajich J.E."/>
            <person name="Spatafora J.W."/>
            <person name="Visel A."/>
            <person name="Grigoriev I.V."/>
        </authorList>
    </citation>
    <scope>NUCLEOTIDE SEQUENCE [LARGE SCALE GENOMIC DNA]</scope>
    <source>
        <strain evidence="5 6">CBS 931.73</strain>
    </source>
</reference>
<evidence type="ECO:0008006" key="7">
    <source>
        <dbReference type="Google" id="ProtNLM"/>
    </source>
</evidence>
<comment type="similarity">
    <text evidence="1">Belongs to the DNA polymerase delta/II small subunit family.</text>
</comment>
<dbReference type="GO" id="GO:0043625">
    <property type="term" value="C:delta DNA polymerase complex"/>
    <property type="evidence" value="ECO:0007669"/>
    <property type="project" value="TreeGrafter"/>
</dbReference>
<dbReference type="FunCoup" id="A0A1Y1Z967">
    <property type="interactions" value="484"/>
</dbReference>
<dbReference type="InParanoid" id="A0A1Y1Z967"/>
<name>A0A1Y1Z967_9FUNG</name>
<evidence type="ECO:0000313" key="6">
    <source>
        <dbReference type="Proteomes" id="UP000193498"/>
    </source>
</evidence>
<dbReference type="AlphaFoldDB" id="A0A1Y1Z967"/>
<keyword evidence="2" id="KW-0235">DNA replication</keyword>
<sequence length="381" mass="42405">MERIENTVCGELCYLVGIVYVDRPLSAEALSAFTKEHWIVAPPPRYECHDDLQIFIEDESGQLGLTGDILKGLTLVSGVVIGVLGTQKIAGEMEVIDICLPKFSIQEPFIAQRSQEPKYIALVSGLNIGDDKASSLNLEMLKDYLCGHLGSVQEQNFSSRIVRTVFAGNSLAKLQREHAESRPKTKTHGQSMFNGKPVKELDMFLEEICDSLSVDLMPGAHDPANATLPQQPMHFAFFERSQRYFTFNSVTNPHYFKLDGITFLGNSGQTLDGLLQMSGIHNRLQAATHTLRWRLMDPTGVPPENSATDPFVIHNRPHVYFFGNQPQFETTLVQGAEGQVTRVVLLPAFSSTHTIVLVNLDTLECHPIRFDSSLDDNTQIC</sequence>
<comment type="caution">
    <text evidence="5">The sequence shown here is derived from an EMBL/GenBank/DDBJ whole genome shotgun (WGS) entry which is preliminary data.</text>
</comment>
<dbReference type="Gene3D" id="3.60.21.50">
    <property type="match status" value="1"/>
</dbReference>
<evidence type="ECO:0000259" key="3">
    <source>
        <dbReference type="Pfam" id="PF04042"/>
    </source>
</evidence>
<dbReference type="Proteomes" id="UP000193498">
    <property type="component" value="Unassembled WGS sequence"/>
</dbReference>
<dbReference type="InterPro" id="IPR007185">
    <property type="entry name" value="DNA_pol_a/d/e_bsu"/>
</dbReference>
<keyword evidence="6" id="KW-1185">Reference proteome</keyword>
<dbReference type="PANTHER" id="PTHR10416">
    <property type="entry name" value="DNA POLYMERASE DELTA SUBUNIT 2"/>
    <property type="match status" value="1"/>
</dbReference>
<protein>
    <recommendedName>
        <fullName evidence="7">DNA polymerase delta small subunit</fullName>
    </recommendedName>
</protein>
<dbReference type="PANTHER" id="PTHR10416:SF0">
    <property type="entry name" value="DNA POLYMERASE DELTA SUBUNIT 2"/>
    <property type="match status" value="1"/>
</dbReference>
<dbReference type="Pfam" id="PF04042">
    <property type="entry name" value="DNA_pol_E_B"/>
    <property type="match status" value="1"/>
</dbReference>
<dbReference type="OrthoDB" id="3763at2759"/>
<dbReference type="GO" id="GO:0006271">
    <property type="term" value="P:DNA strand elongation involved in DNA replication"/>
    <property type="evidence" value="ECO:0007669"/>
    <property type="project" value="TreeGrafter"/>
</dbReference>
<dbReference type="GO" id="GO:0003677">
    <property type="term" value="F:DNA binding"/>
    <property type="evidence" value="ECO:0007669"/>
    <property type="project" value="InterPro"/>
</dbReference>
<dbReference type="InterPro" id="IPR040663">
    <property type="entry name" value="DNA_pol_D_N"/>
</dbReference>
<feature type="domain" description="DNA polymerase delta subunit OB-fold" evidence="4">
    <location>
        <begin position="2"/>
        <end position="98"/>
    </location>
</feature>
<dbReference type="STRING" id="1314790.A0A1Y1Z967"/>
<feature type="domain" description="DNA polymerase alpha/delta/epsilon subunit B" evidence="3">
    <location>
        <begin position="120"/>
        <end position="329"/>
    </location>
</feature>
<gene>
    <name evidence="5" type="ORF">K493DRAFT_273911</name>
</gene>
<evidence type="ECO:0000256" key="1">
    <source>
        <dbReference type="ARBA" id="ARBA00006035"/>
    </source>
</evidence>
<dbReference type="Pfam" id="PF18018">
    <property type="entry name" value="DNA_pol_D_N"/>
    <property type="match status" value="1"/>
</dbReference>
<evidence type="ECO:0000259" key="4">
    <source>
        <dbReference type="Pfam" id="PF18018"/>
    </source>
</evidence>